<sequence>MSERDARVLIYSHDSFGLGHLRRCRTIAHSLVDQNKDMSVIILTGSPIIGSFNFRARVDFIRIPGVIKLRSGDYTPLSLLIDIDETLALRSSIIQHTADIFDPDIFIVDKEPLGLRGEVRPTLEMLRDRGTHLSLGLRDVMDEPASLVPEWKRKNAVPALRDLYDSIWVYGLPQICNPLEGIDLPHSVQHKMTYTGYLQRSLPSEPSPVTLLQKIEAPYLLVTTGGGGDGEDIIDWVLRAYENDPRMPHPALLVLGPFMQSERQAEFLARAARLEKVEAITFDAQLETLMDRAIGVVAMGGYNTFCEILSFDKRALIVPRTKPRMEQYLRAAKAKELGLCSMLEEDGERSWRAMATALRQLPQQALPSEVVVPGLLDGLPNLNRLVQQALERSRHRPERGAIGGPRRLAARQAQ</sequence>
<dbReference type="Pfam" id="PF04101">
    <property type="entry name" value="Glyco_tran_28_C"/>
    <property type="match status" value="1"/>
</dbReference>
<evidence type="ECO:0000313" key="4">
    <source>
        <dbReference type="Proteomes" id="UP001279642"/>
    </source>
</evidence>
<organism evidence="3 4">
    <name type="scientific">Dongia soli</name>
    <dbReference type="NCBI Taxonomy" id="600628"/>
    <lineage>
        <taxon>Bacteria</taxon>
        <taxon>Pseudomonadati</taxon>
        <taxon>Pseudomonadota</taxon>
        <taxon>Alphaproteobacteria</taxon>
        <taxon>Rhodospirillales</taxon>
        <taxon>Dongiaceae</taxon>
        <taxon>Dongia</taxon>
    </lineage>
</organism>
<dbReference type="PANTHER" id="PTHR21015:SF28">
    <property type="entry name" value="SLL1722 PROTEIN"/>
    <property type="match status" value="1"/>
</dbReference>
<accession>A0ABU5E6U2</accession>
<dbReference type="PIRSF" id="PIRSF017085">
    <property type="entry name" value="Glycosyltransf_RedA_prd"/>
    <property type="match status" value="1"/>
</dbReference>
<dbReference type="Gene3D" id="3.40.50.2000">
    <property type="entry name" value="Glycogen Phosphorylase B"/>
    <property type="match status" value="1"/>
</dbReference>
<keyword evidence="4" id="KW-1185">Reference proteome</keyword>
<dbReference type="EMBL" id="JAXCLW010000001">
    <property type="protein sequence ID" value="MDY0882027.1"/>
    <property type="molecule type" value="Genomic_DNA"/>
</dbReference>
<dbReference type="PANTHER" id="PTHR21015">
    <property type="entry name" value="UDP-N-ACETYLGLUCOSAMINE--N-ACETYLMURAMYL-(PENTAPEPTIDE) PYROPHOSPHORYL-UNDECAPRENOL N-ACETYLGLUCOSAMINE TRANSFERASE 1"/>
    <property type="match status" value="1"/>
</dbReference>
<name>A0ABU5E6U2_9PROT</name>
<reference evidence="3 4" key="1">
    <citation type="journal article" date="2016" name="Antonie Van Leeuwenhoek">
        <title>Dongia soli sp. nov., isolated from soil from Dokdo, Korea.</title>
        <authorList>
            <person name="Kim D.U."/>
            <person name="Lee H."/>
            <person name="Kim H."/>
            <person name="Kim S.G."/>
            <person name="Ka J.O."/>
        </authorList>
    </citation>
    <scope>NUCLEOTIDE SEQUENCE [LARGE SCALE GENOMIC DNA]</scope>
    <source>
        <strain evidence="3 4">D78</strain>
    </source>
</reference>
<dbReference type="RefSeq" id="WP_320507062.1">
    <property type="nucleotide sequence ID" value="NZ_JAXCLW010000001.1"/>
</dbReference>
<comment type="caution">
    <text evidence="3">The sequence shown here is derived from an EMBL/GenBank/DDBJ whole genome shotgun (WGS) entry which is preliminary data.</text>
</comment>
<evidence type="ECO:0000259" key="2">
    <source>
        <dbReference type="Pfam" id="PF04101"/>
    </source>
</evidence>
<feature type="region of interest" description="Disordered" evidence="1">
    <location>
        <begin position="393"/>
        <end position="414"/>
    </location>
</feature>
<proteinExistence type="predicted"/>
<dbReference type="SUPFAM" id="SSF53756">
    <property type="entry name" value="UDP-Glycosyltransferase/glycogen phosphorylase"/>
    <property type="match status" value="1"/>
</dbReference>
<dbReference type="InterPro" id="IPR007235">
    <property type="entry name" value="Glyco_trans_28_C"/>
</dbReference>
<evidence type="ECO:0000313" key="3">
    <source>
        <dbReference type="EMBL" id="MDY0882027.1"/>
    </source>
</evidence>
<dbReference type="Proteomes" id="UP001279642">
    <property type="component" value="Unassembled WGS sequence"/>
</dbReference>
<dbReference type="InterPro" id="IPR016683">
    <property type="entry name" value="Glyco_trans_28_RedA_prd"/>
</dbReference>
<feature type="domain" description="Glycosyl transferase family 28 C-terminal" evidence="2">
    <location>
        <begin position="261"/>
        <end position="346"/>
    </location>
</feature>
<protein>
    <submittedName>
        <fullName evidence="3">Glycosyltransferase</fullName>
    </submittedName>
</protein>
<evidence type="ECO:0000256" key="1">
    <source>
        <dbReference type="SAM" id="MobiDB-lite"/>
    </source>
</evidence>
<gene>
    <name evidence="3" type="ORF">SMD27_04165</name>
</gene>